<keyword evidence="2" id="KW-1185">Reference proteome</keyword>
<comment type="caution">
    <text evidence="1">The sequence shown here is derived from an EMBL/GenBank/DDBJ whole genome shotgun (WGS) entry which is preliminary data.</text>
</comment>
<evidence type="ECO:0000313" key="1">
    <source>
        <dbReference type="EMBL" id="KAL3965342.1"/>
    </source>
</evidence>
<name>A0ACC4EAV2_PURLI</name>
<dbReference type="Proteomes" id="UP001638806">
    <property type="component" value="Unassembled WGS sequence"/>
</dbReference>
<protein>
    <submittedName>
        <fullName evidence="1">Uncharacterized protein</fullName>
    </submittedName>
</protein>
<organism evidence="1 2">
    <name type="scientific">Purpureocillium lilacinum</name>
    <name type="common">Paecilomyces lilacinus</name>
    <dbReference type="NCBI Taxonomy" id="33203"/>
    <lineage>
        <taxon>Eukaryota</taxon>
        <taxon>Fungi</taxon>
        <taxon>Dikarya</taxon>
        <taxon>Ascomycota</taxon>
        <taxon>Pezizomycotina</taxon>
        <taxon>Sordariomycetes</taxon>
        <taxon>Hypocreomycetidae</taxon>
        <taxon>Hypocreales</taxon>
        <taxon>Ophiocordycipitaceae</taxon>
        <taxon>Purpureocillium</taxon>
    </lineage>
</organism>
<evidence type="ECO:0000313" key="2">
    <source>
        <dbReference type="Proteomes" id="UP001638806"/>
    </source>
</evidence>
<gene>
    <name evidence="1" type="ORF">ACCO45_002346</name>
</gene>
<proteinExistence type="predicted"/>
<dbReference type="EMBL" id="JBGNUJ010000002">
    <property type="protein sequence ID" value="KAL3965342.1"/>
    <property type="molecule type" value="Genomic_DNA"/>
</dbReference>
<accession>A0ACC4EAV2</accession>
<sequence length="346" mass="35959">MGPPASGMDQLASALSTESLRLQPSLRAAAGLGQTSDPRFNDNELRQLPAPGKQFLAASPSGAPVPVPVPAPVPVRQPTCNGLLPGNHVSPAPTPRNLGATGTPTLFETLWTSGRYFETTPLGGASTIGSTSTGQQPSTTTSTTPRDDRASPLHTGRGEEWGECAGHVGAIWVCWWMDFRVGAAAGAGAGGDRHETTSGLAALAGLAGPAGLALPLTQRGAVRPRLQSLPTPDICQGTPAPALHHASASCWNLASLGRRRPLGHLVQLFVHGRSRAFRLGLRHSSTACRHQQKARRSVTRMTPGGPAHAGASRRCVDCELPHAGHAVTRVDAPGLHLPRGQPLGQE</sequence>
<reference evidence="1" key="1">
    <citation type="submission" date="2024-12" db="EMBL/GenBank/DDBJ databases">
        <title>Comparative genomics and development of molecular markers within Purpureocillium lilacinum and among Purpureocillium species.</title>
        <authorList>
            <person name="Yeh Z.-Y."/>
            <person name="Ni N.-T."/>
            <person name="Lo P.-H."/>
            <person name="Mushyakhwo K."/>
            <person name="Lin C.-F."/>
            <person name="Nai Y.-S."/>
        </authorList>
    </citation>
    <scope>NUCLEOTIDE SEQUENCE</scope>
    <source>
        <strain evidence="1">NCHU-NPUST-175</strain>
    </source>
</reference>